<proteinExistence type="predicted"/>
<protein>
    <submittedName>
        <fullName evidence="1">Uncharacterized protein</fullName>
    </submittedName>
</protein>
<gene>
    <name evidence="1" type="ORF">NKI81_19890</name>
</gene>
<accession>A0ACC6T2R4</accession>
<evidence type="ECO:0000313" key="2">
    <source>
        <dbReference type="Proteomes" id="UP001480082"/>
    </source>
</evidence>
<organism evidence="1 2">
    <name type="scientific">Mesorhizobium australicum</name>
    <dbReference type="NCBI Taxonomy" id="536018"/>
    <lineage>
        <taxon>Bacteria</taxon>
        <taxon>Pseudomonadati</taxon>
        <taxon>Pseudomonadota</taxon>
        <taxon>Alphaproteobacteria</taxon>
        <taxon>Hyphomicrobiales</taxon>
        <taxon>Phyllobacteriaceae</taxon>
        <taxon>Mesorhizobium</taxon>
    </lineage>
</organism>
<dbReference type="EMBL" id="JAMYRI010000011">
    <property type="protein sequence ID" value="MER9286197.1"/>
    <property type="molecule type" value="Genomic_DNA"/>
</dbReference>
<dbReference type="Proteomes" id="UP001480082">
    <property type="component" value="Unassembled WGS sequence"/>
</dbReference>
<name>A0ACC6T2R4_9HYPH</name>
<reference evidence="1 2" key="1">
    <citation type="journal article" date="2024" name="Proc. Natl. Acad. Sci. U.S.A.">
        <title>The evolutionary genomics of adaptation to stress in wild rhizobium bacteria.</title>
        <authorList>
            <person name="Kehlet-Delgado H."/>
            <person name="Montoya A.P."/>
            <person name="Jensen K.T."/>
            <person name="Wendlandt C.E."/>
            <person name="Dexheimer C."/>
            <person name="Roberts M."/>
            <person name="Torres Martinez L."/>
            <person name="Friesen M.L."/>
            <person name="Griffitts J.S."/>
            <person name="Porter S.S."/>
        </authorList>
    </citation>
    <scope>NUCLEOTIDE SEQUENCE [LARGE SCALE GENOMIC DNA]</scope>
    <source>
        <strain evidence="1 2">M0468</strain>
    </source>
</reference>
<comment type="caution">
    <text evidence="1">The sequence shown here is derived from an EMBL/GenBank/DDBJ whole genome shotgun (WGS) entry which is preliminary data.</text>
</comment>
<keyword evidence="2" id="KW-1185">Reference proteome</keyword>
<sequence>MSLPAGIILPDAAALLQAAVVRAVIGRLPDSERDLHSPAALIAFAELYGAIAPALWQQCRSDQRNSAVLALVEWGFSPAEIEKAMSDYEANEWIRDRLSRACPDRYVGKPAMWLWLAFQTIPAPLKKRRILQVIAGAQ</sequence>
<evidence type="ECO:0000313" key="1">
    <source>
        <dbReference type="EMBL" id="MER9286197.1"/>
    </source>
</evidence>